<name>A0A8H3WHC8_9PEZI</name>
<feature type="transmembrane region" description="Helical" evidence="1">
    <location>
        <begin position="94"/>
        <end position="112"/>
    </location>
</feature>
<gene>
    <name evidence="2" type="ORF">GQ607_006290</name>
</gene>
<protein>
    <recommendedName>
        <fullName evidence="4">Transmembrane protein</fullName>
    </recommendedName>
</protein>
<keyword evidence="1" id="KW-0812">Transmembrane</keyword>
<dbReference type="AlphaFoldDB" id="A0A8H3WHC8"/>
<organism evidence="2 3">
    <name type="scientific">Colletotrichum asianum</name>
    <dbReference type="NCBI Taxonomy" id="702518"/>
    <lineage>
        <taxon>Eukaryota</taxon>
        <taxon>Fungi</taxon>
        <taxon>Dikarya</taxon>
        <taxon>Ascomycota</taxon>
        <taxon>Pezizomycotina</taxon>
        <taxon>Sordariomycetes</taxon>
        <taxon>Hypocreomycetidae</taxon>
        <taxon>Glomerellales</taxon>
        <taxon>Glomerellaceae</taxon>
        <taxon>Colletotrichum</taxon>
        <taxon>Colletotrichum gloeosporioides species complex</taxon>
    </lineage>
</organism>
<proteinExistence type="predicted"/>
<keyword evidence="3" id="KW-1185">Reference proteome</keyword>
<dbReference type="OrthoDB" id="529273at2759"/>
<feature type="transmembrane region" description="Helical" evidence="1">
    <location>
        <begin position="149"/>
        <end position="167"/>
    </location>
</feature>
<accession>A0A8H3WHC8</accession>
<evidence type="ECO:0000313" key="3">
    <source>
        <dbReference type="Proteomes" id="UP000434172"/>
    </source>
</evidence>
<evidence type="ECO:0008006" key="4">
    <source>
        <dbReference type="Google" id="ProtNLM"/>
    </source>
</evidence>
<feature type="transmembrane region" description="Helical" evidence="1">
    <location>
        <begin position="63"/>
        <end position="82"/>
    </location>
</feature>
<evidence type="ECO:0000256" key="1">
    <source>
        <dbReference type="SAM" id="Phobius"/>
    </source>
</evidence>
<keyword evidence="1" id="KW-1133">Transmembrane helix</keyword>
<comment type="caution">
    <text evidence="2">The sequence shown here is derived from an EMBL/GenBank/DDBJ whole genome shotgun (WGS) entry which is preliminary data.</text>
</comment>
<dbReference type="EMBL" id="WOWK01000030">
    <property type="protein sequence ID" value="KAF0326390.1"/>
    <property type="molecule type" value="Genomic_DNA"/>
</dbReference>
<feature type="transmembrane region" description="Helical" evidence="1">
    <location>
        <begin position="21"/>
        <end position="43"/>
    </location>
</feature>
<reference evidence="2 3" key="1">
    <citation type="submission" date="2019-12" db="EMBL/GenBank/DDBJ databases">
        <title>A genome sequence resource for the geographically widespread anthracnose pathogen Colletotrichum asianum.</title>
        <authorList>
            <person name="Meng Y."/>
        </authorList>
    </citation>
    <scope>NUCLEOTIDE SEQUENCE [LARGE SCALE GENOMIC DNA]</scope>
    <source>
        <strain evidence="2 3">ICMP 18580</strain>
    </source>
</reference>
<evidence type="ECO:0000313" key="2">
    <source>
        <dbReference type="EMBL" id="KAF0326390.1"/>
    </source>
</evidence>
<feature type="transmembrane region" description="Helical" evidence="1">
    <location>
        <begin position="489"/>
        <end position="509"/>
    </location>
</feature>
<sequence length="511" mass="55615">MSTLFSQGRISIAGFWRRQNVSARLCVTGILSLVLLISDSRGWVLDSAWYESSLAENDSTCYVIRPIIQLTGSVLNALHISVSKRAAFELVARLAAYAITISHVSAIAYLIHNNVLPGFLANTIIPWSDTKREISHRHLGTRRNVSSTSLSWIVVLSIFGVFSSVLWTGAIMPSRGTAVVAGSISIPSFANTTFIKNYLVDTNDETSTSFISPNLLKSLVGFKPSASRQPNLDNTDYFFEGRAYGVVSSMGTTDNGLKKSVRKYRFEEVGYLPQVECLYNSSTNFRIGKEYPHRTFAVTGFLPDSVGSAQWSEYIGATSDSIVAIGVADSPQSPRRYISIAAGEKYRVLNTTQCTVDFVPTLFQVTVDVKDKSIGVVPMSGVNVQDIDPERILTRSAVRELDSMSNSLQSFHGSVLGDALLSSIAAWNSSFNAQGLVSESEATLSGLEHAFAVMTDSILAGYGKVQLSHFSKPTTAKVEVDAYVLGKKAFTSVAVLINVVITVAFYFYIPS</sequence>
<keyword evidence="1" id="KW-0472">Membrane</keyword>
<dbReference type="Proteomes" id="UP000434172">
    <property type="component" value="Unassembled WGS sequence"/>
</dbReference>